<comment type="caution">
    <text evidence="2">The sequence shown here is derived from an EMBL/GenBank/DDBJ whole genome shotgun (WGS) entry which is preliminary data.</text>
</comment>
<keyword evidence="3" id="KW-1185">Reference proteome</keyword>
<name>A0A556VW97_BAGYA</name>
<dbReference type="EMBL" id="VCAZ01000339">
    <property type="protein sequence ID" value="TUC52849.1"/>
    <property type="molecule type" value="Genomic_DNA"/>
</dbReference>
<dbReference type="Proteomes" id="UP000319801">
    <property type="component" value="Unassembled WGS sequence"/>
</dbReference>
<sequence length="88" mass="9233">MVMVDPYETRRDDVRVVCLARQYVAELAGVVPPAATVWPAAECPGAAAAPDLKGSEPQAQKDMPCTAEPAEEEPSSAQRVQGDEGHGG</sequence>
<feature type="region of interest" description="Disordered" evidence="1">
    <location>
        <begin position="45"/>
        <end position="88"/>
    </location>
</feature>
<reference evidence="2 3" key="1">
    <citation type="journal article" date="2019" name="Genome Biol. Evol.">
        <title>Whole-Genome Sequencing of the Giant Devil Catfish, Bagarius yarrelli.</title>
        <authorList>
            <person name="Jiang W."/>
            <person name="Lv Y."/>
            <person name="Cheng L."/>
            <person name="Yang K."/>
            <person name="Chao B."/>
            <person name="Wang X."/>
            <person name="Li Y."/>
            <person name="Pan X."/>
            <person name="You X."/>
            <person name="Zhang Y."/>
            <person name="Yang J."/>
            <person name="Li J."/>
            <person name="Zhang X."/>
            <person name="Liu S."/>
            <person name="Sun C."/>
            <person name="Yang J."/>
            <person name="Shi Q."/>
        </authorList>
    </citation>
    <scope>NUCLEOTIDE SEQUENCE [LARGE SCALE GENOMIC DNA]</scope>
    <source>
        <strain evidence="2">JWS20170419001</strain>
        <tissue evidence="2">Muscle</tissue>
    </source>
</reference>
<proteinExistence type="predicted"/>
<organism evidence="2 3">
    <name type="scientific">Bagarius yarrelli</name>
    <name type="common">Goonch</name>
    <name type="synonym">Bagrus yarrelli</name>
    <dbReference type="NCBI Taxonomy" id="175774"/>
    <lineage>
        <taxon>Eukaryota</taxon>
        <taxon>Metazoa</taxon>
        <taxon>Chordata</taxon>
        <taxon>Craniata</taxon>
        <taxon>Vertebrata</taxon>
        <taxon>Euteleostomi</taxon>
        <taxon>Actinopterygii</taxon>
        <taxon>Neopterygii</taxon>
        <taxon>Teleostei</taxon>
        <taxon>Ostariophysi</taxon>
        <taxon>Siluriformes</taxon>
        <taxon>Sisoridae</taxon>
        <taxon>Sisorinae</taxon>
        <taxon>Bagarius</taxon>
    </lineage>
</organism>
<evidence type="ECO:0000313" key="2">
    <source>
        <dbReference type="EMBL" id="TUC52849.1"/>
    </source>
</evidence>
<protein>
    <submittedName>
        <fullName evidence="2">Uncharacterized protein</fullName>
    </submittedName>
</protein>
<evidence type="ECO:0000256" key="1">
    <source>
        <dbReference type="SAM" id="MobiDB-lite"/>
    </source>
</evidence>
<accession>A0A556VW97</accession>
<dbReference type="AlphaFoldDB" id="A0A556VW97"/>
<evidence type="ECO:0000313" key="3">
    <source>
        <dbReference type="Proteomes" id="UP000319801"/>
    </source>
</evidence>
<gene>
    <name evidence="2" type="ORF">Baya_16699</name>
</gene>